<proteinExistence type="predicted"/>
<feature type="region of interest" description="Disordered" evidence="1">
    <location>
        <begin position="275"/>
        <end position="294"/>
    </location>
</feature>
<evidence type="ECO:0000313" key="2">
    <source>
        <dbReference type="EMBL" id="KAK4254332.1"/>
    </source>
</evidence>
<feature type="region of interest" description="Disordered" evidence="1">
    <location>
        <begin position="1"/>
        <end position="33"/>
    </location>
</feature>
<dbReference type="EMBL" id="JAWXYG010000014">
    <property type="protein sequence ID" value="KAK4254332.1"/>
    <property type="molecule type" value="Genomic_DNA"/>
</dbReference>
<dbReference type="AlphaFoldDB" id="A0AAE1M5R6"/>
<name>A0AAE1M5R6_9FABA</name>
<evidence type="ECO:0008006" key="4">
    <source>
        <dbReference type="Google" id="ProtNLM"/>
    </source>
</evidence>
<sequence length="476" mass="53186">MKLLQPEKRVAQHQQSPIKKSEGPEEPENPLQSLKKTRDLPNLNKCHACGFIVDACTGKKRLHILNSEWRIVLLCKNCLLSIKSSKMCTYCFSESSADCFRCEQCQHSVHKKCFSKYKYTPPWSYACSGSEFSVCVDCWVPQSVALSRKRMKTEKVKKKGGIVLEKEASRVSDDGNSAVSLENAVKDANLAVGKKVEAAARAREEAVKKAEVARIAFVVANSALSLVGSGDENSLNKRLKVSADKVVELYPPMSSSPSSCSLFNSSYFDTLKVGTSSSDSPCARSNESNSSDFLKHEISSDDNMYRDSHKYVLEPSVCMDGSDKRSSSKEDKCMADCDSKVEIGEEPMREGEGSCSDKQINLNGYNRLNLDHKQTETALPGEERCNGLPDRFFLKYSRLNLDHKQKETALPGEERCNGWPDRFFLKYSRRVHRSKPISDSKPRILYNNKETNLESQGSATEVPLNCSWGLRTLCNG</sequence>
<evidence type="ECO:0000256" key="1">
    <source>
        <dbReference type="SAM" id="MobiDB-lite"/>
    </source>
</evidence>
<dbReference type="Proteomes" id="UP001293593">
    <property type="component" value="Unassembled WGS sequence"/>
</dbReference>
<keyword evidence="3" id="KW-1185">Reference proteome</keyword>
<dbReference type="PANTHER" id="PTHR38530">
    <property type="entry name" value="OS06G0468300 PROTEIN"/>
    <property type="match status" value="1"/>
</dbReference>
<organism evidence="2 3">
    <name type="scientific">Acacia crassicarpa</name>
    <name type="common">northern wattle</name>
    <dbReference type="NCBI Taxonomy" id="499986"/>
    <lineage>
        <taxon>Eukaryota</taxon>
        <taxon>Viridiplantae</taxon>
        <taxon>Streptophyta</taxon>
        <taxon>Embryophyta</taxon>
        <taxon>Tracheophyta</taxon>
        <taxon>Spermatophyta</taxon>
        <taxon>Magnoliopsida</taxon>
        <taxon>eudicotyledons</taxon>
        <taxon>Gunneridae</taxon>
        <taxon>Pentapetalae</taxon>
        <taxon>rosids</taxon>
        <taxon>fabids</taxon>
        <taxon>Fabales</taxon>
        <taxon>Fabaceae</taxon>
        <taxon>Caesalpinioideae</taxon>
        <taxon>mimosoid clade</taxon>
        <taxon>Acacieae</taxon>
        <taxon>Acacia</taxon>
    </lineage>
</organism>
<reference evidence="2" key="1">
    <citation type="submission" date="2023-10" db="EMBL/GenBank/DDBJ databases">
        <title>Chromosome-level genome of the transformable northern wattle, Acacia crassicarpa.</title>
        <authorList>
            <person name="Massaro I."/>
            <person name="Sinha N.R."/>
            <person name="Poethig S."/>
            <person name="Leichty A.R."/>
        </authorList>
    </citation>
    <scope>NUCLEOTIDE SEQUENCE</scope>
    <source>
        <strain evidence="2">Acra3RX</strain>
        <tissue evidence="2">Leaf</tissue>
    </source>
</reference>
<protein>
    <recommendedName>
        <fullName evidence="4">Chromatin regulator PHD family</fullName>
    </recommendedName>
</protein>
<feature type="compositionally biased region" description="Basic and acidic residues" evidence="1">
    <location>
        <begin position="1"/>
        <end position="10"/>
    </location>
</feature>
<gene>
    <name evidence="2" type="ORF">QN277_009731</name>
</gene>
<evidence type="ECO:0000313" key="3">
    <source>
        <dbReference type="Proteomes" id="UP001293593"/>
    </source>
</evidence>
<accession>A0AAE1M5R6</accession>
<comment type="caution">
    <text evidence="2">The sequence shown here is derived from an EMBL/GenBank/DDBJ whole genome shotgun (WGS) entry which is preliminary data.</text>
</comment>
<feature type="compositionally biased region" description="Polar residues" evidence="1">
    <location>
        <begin position="275"/>
        <end position="292"/>
    </location>
</feature>